<keyword evidence="2" id="KW-1185">Reference proteome</keyword>
<sequence>FELLHRFVHPNLCASPHLVTKRILMPGSQRWLSEMGTDLSEMQASSVTVDDVLQLQDKHHKCSISLSYFLFIDLPPATSRPPPGPTVCQLPLYVPSNSSALIPWPAATGTVV</sequence>
<gene>
    <name evidence="1" type="ORF">CRM22_001879</name>
</gene>
<feature type="non-terminal residue" evidence="1">
    <location>
        <position position="112"/>
    </location>
</feature>
<accession>A0A4S2M8K2</accession>
<comment type="caution">
    <text evidence="1">The sequence shown here is derived from an EMBL/GenBank/DDBJ whole genome shotgun (WGS) entry which is preliminary data.</text>
</comment>
<reference evidence="1 2" key="1">
    <citation type="journal article" date="2019" name="BMC Genomics">
        <title>New insights from Opisthorchis felineus genome: update on genomics of the epidemiologically important liver flukes.</title>
        <authorList>
            <person name="Ershov N.I."/>
            <person name="Mordvinov V.A."/>
            <person name="Prokhortchouk E.B."/>
            <person name="Pakharukova M.Y."/>
            <person name="Gunbin K.V."/>
            <person name="Ustyantsev K."/>
            <person name="Genaev M.A."/>
            <person name="Blinov A.G."/>
            <person name="Mazur A."/>
            <person name="Boulygina E."/>
            <person name="Tsygankova S."/>
            <person name="Khrameeva E."/>
            <person name="Chekanov N."/>
            <person name="Fan G."/>
            <person name="Xiao A."/>
            <person name="Zhang H."/>
            <person name="Xu X."/>
            <person name="Yang H."/>
            <person name="Solovyev V."/>
            <person name="Lee S.M."/>
            <person name="Liu X."/>
            <person name="Afonnikov D.A."/>
            <person name="Skryabin K.G."/>
        </authorList>
    </citation>
    <scope>NUCLEOTIDE SEQUENCE [LARGE SCALE GENOMIC DNA]</scope>
    <source>
        <strain evidence="1">AK-0245</strain>
        <tissue evidence="1">Whole organism</tissue>
    </source>
</reference>
<proteinExistence type="predicted"/>
<evidence type="ECO:0000313" key="2">
    <source>
        <dbReference type="Proteomes" id="UP000308267"/>
    </source>
</evidence>
<name>A0A4S2M8K2_OPIFE</name>
<dbReference type="Proteomes" id="UP000308267">
    <property type="component" value="Unassembled WGS sequence"/>
</dbReference>
<feature type="non-terminal residue" evidence="1">
    <location>
        <position position="1"/>
    </location>
</feature>
<dbReference type="AlphaFoldDB" id="A0A4S2M8K2"/>
<organism evidence="1 2">
    <name type="scientific">Opisthorchis felineus</name>
    <dbReference type="NCBI Taxonomy" id="147828"/>
    <lineage>
        <taxon>Eukaryota</taxon>
        <taxon>Metazoa</taxon>
        <taxon>Spiralia</taxon>
        <taxon>Lophotrochozoa</taxon>
        <taxon>Platyhelminthes</taxon>
        <taxon>Trematoda</taxon>
        <taxon>Digenea</taxon>
        <taxon>Opisthorchiida</taxon>
        <taxon>Opisthorchiata</taxon>
        <taxon>Opisthorchiidae</taxon>
        <taxon>Opisthorchis</taxon>
    </lineage>
</organism>
<protein>
    <submittedName>
        <fullName evidence="1">Uncharacterized protein</fullName>
    </submittedName>
</protein>
<dbReference type="EMBL" id="SJOL01003337">
    <property type="protein sequence ID" value="TGZ72790.1"/>
    <property type="molecule type" value="Genomic_DNA"/>
</dbReference>
<evidence type="ECO:0000313" key="1">
    <source>
        <dbReference type="EMBL" id="TGZ72790.1"/>
    </source>
</evidence>